<dbReference type="EMBL" id="BAAACP010000041">
    <property type="protein sequence ID" value="GAA0866722.1"/>
    <property type="molecule type" value="Genomic_DNA"/>
</dbReference>
<feature type="transmembrane region" description="Helical" evidence="1">
    <location>
        <begin position="255"/>
        <end position="283"/>
    </location>
</feature>
<feature type="transmembrane region" description="Helical" evidence="1">
    <location>
        <begin position="112"/>
        <end position="135"/>
    </location>
</feature>
<feature type="transmembrane region" description="Helical" evidence="1">
    <location>
        <begin position="7"/>
        <end position="26"/>
    </location>
</feature>
<feature type="transmembrane region" description="Helical" evidence="1">
    <location>
        <begin position="160"/>
        <end position="181"/>
    </location>
</feature>
<protein>
    <submittedName>
        <fullName evidence="2">DUF2776 domain-containing protein</fullName>
    </submittedName>
</protein>
<keyword evidence="1" id="KW-0472">Membrane</keyword>
<organism evidence="2 3">
    <name type="scientific">Paraclostridium tenue</name>
    <dbReference type="NCBI Taxonomy" id="1737"/>
    <lineage>
        <taxon>Bacteria</taxon>
        <taxon>Bacillati</taxon>
        <taxon>Bacillota</taxon>
        <taxon>Clostridia</taxon>
        <taxon>Peptostreptococcales</taxon>
        <taxon>Peptostreptococcaceae</taxon>
        <taxon>Paraclostridium</taxon>
    </lineage>
</organism>
<feature type="transmembrane region" description="Helical" evidence="1">
    <location>
        <begin position="295"/>
        <end position="317"/>
    </location>
</feature>
<keyword evidence="1" id="KW-0812">Transmembrane</keyword>
<dbReference type="RefSeq" id="WP_187007008.1">
    <property type="nucleotide sequence ID" value="NZ_BAAACP010000041.1"/>
</dbReference>
<evidence type="ECO:0000256" key="1">
    <source>
        <dbReference type="SAM" id="Phobius"/>
    </source>
</evidence>
<feature type="transmembrane region" description="Helical" evidence="1">
    <location>
        <begin position="225"/>
        <end position="249"/>
    </location>
</feature>
<dbReference type="InterPro" id="IPR021240">
    <property type="entry name" value="DUF2776"/>
</dbReference>
<reference evidence="3" key="1">
    <citation type="journal article" date="2019" name="Int. J. Syst. Evol. Microbiol.">
        <title>The Global Catalogue of Microorganisms (GCM) 10K type strain sequencing project: providing services to taxonomists for standard genome sequencing and annotation.</title>
        <authorList>
            <consortium name="The Broad Institute Genomics Platform"/>
            <consortium name="The Broad Institute Genome Sequencing Center for Infectious Disease"/>
            <person name="Wu L."/>
            <person name="Ma J."/>
        </authorList>
    </citation>
    <scope>NUCLEOTIDE SEQUENCE [LARGE SCALE GENOMIC DNA]</scope>
    <source>
        <strain evidence="3">JCM 6486</strain>
    </source>
</reference>
<accession>A0ABP3XQM9</accession>
<dbReference type="Pfam" id="PF10951">
    <property type="entry name" value="DUF2776"/>
    <property type="match status" value="1"/>
</dbReference>
<dbReference type="Proteomes" id="UP001400965">
    <property type="component" value="Unassembled WGS sequence"/>
</dbReference>
<evidence type="ECO:0000313" key="2">
    <source>
        <dbReference type="EMBL" id="GAA0866722.1"/>
    </source>
</evidence>
<proteinExistence type="predicted"/>
<gene>
    <name evidence="2" type="ORF">GCM10008917_28740</name>
</gene>
<evidence type="ECO:0000313" key="3">
    <source>
        <dbReference type="Proteomes" id="UP001400965"/>
    </source>
</evidence>
<comment type="caution">
    <text evidence="2">The sequence shown here is derived from an EMBL/GenBank/DDBJ whole genome shotgun (WGS) entry which is preliminary data.</text>
</comment>
<sequence>MNYYISILFRAIPLVMGAICLCYGFYVKNLGQAMGSEFVVAGHVLIFLTAICIALFTTAATIIRQLINKYNNFYRWLLPSIGYLASLFTIVSGIILFETLGINPPYFVSGNVVFGLGLIACCVSTVATSSTKFILIPKNSSSLKEGDIPEGAFKESTAKILISVPIVCTLIAFTRGIYLLISSSATDNFVAGHVLIGISFVCASLIALVVSVVKQIQNTFTNKERYNWSIFVFILGSINVTWGIAILSIANDPAWIAPGFVLIGLGIVCYSILSKVLLLALVWRKTCKLSKRVPLIPVVTSLTCLFIGAFLFEAQLFNIAYFIPARVMIGLGAICFTLFSIVSILESGTSSSKEE</sequence>
<name>A0ABP3XQM9_9FIRM</name>
<feature type="transmembrane region" description="Helical" evidence="1">
    <location>
        <begin position="38"/>
        <end position="64"/>
    </location>
</feature>
<feature type="transmembrane region" description="Helical" evidence="1">
    <location>
        <begin position="193"/>
        <end position="213"/>
    </location>
</feature>
<feature type="transmembrane region" description="Helical" evidence="1">
    <location>
        <begin position="76"/>
        <end position="97"/>
    </location>
</feature>
<keyword evidence="1" id="KW-1133">Transmembrane helix</keyword>
<feature type="transmembrane region" description="Helical" evidence="1">
    <location>
        <begin position="323"/>
        <end position="345"/>
    </location>
</feature>
<keyword evidence="3" id="KW-1185">Reference proteome</keyword>